<reference evidence="1 2" key="1">
    <citation type="submission" date="2019-09" db="EMBL/GenBank/DDBJ databases">
        <title>A chromosome-level genome assembly of the Chinese tupelo Nyssa sinensis.</title>
        <authorList>
            <person name="Yang X."/>
            <person name="Kang M."/>
            <person name="Yang Y."/>
            <person name="Xiong H."/>
            <person name="Wang M."/>
            <person name="Zhang Z."/>
            <person name="Wang Z."/>
            <person name="Wu H."/>
            <person name="Ma T."/>
            <person name="Liu J."/>
            <person name="Xi Z."/>
        </authorList>
    </citation>
    <scope>NUCLEOTIDE SEQUENCE [LARGE SCALE GENOMIC DNA]</scope>
    <source>
        <strain evidence="1">J267</strain>
        <tissue evidence="1">Leaf</tissue>
    </source>
</reference>
<dbReference type="AlphaFoldDB" id="A0A5J5AIV3"/>
<sequence>MLSQIDDLKPHPLFYTRRRRLYQRKTFEIINESSNDDKLYQVIERGSNVVRRLLVTRTELELLCNTLDEISSGKKRSPFPIGLHGRRRSLWIWKGSNRWGKFIKLEGHSKPGVRRLLQPEDEKGEEWSQVATTLGHLGLSKPRKAPLQRGSFQEVAKIGGWPLDSVVTVVSGKSGRMSQSICILVKADWSICRDA</sequence>
<evidence type="ECO:0000313" key="1">
    <source>
        <dbReference type="EMBL" id="KAA8530975.1"/>
    </source>
</evidence>
<organism evidence="1 2">
    <name type="scientific">Nyssa sinensis</name>
    <dbReference type="NCBI Taxonomy" id="561372"/>
    <lineage>
        <taxon>Eukaryota</taxon>
        <taxon>Viridiplantae</taxon>
        <taxon>Streptophyta</taxon>
        <taxon>Embryophyta</taxon>
        <taxon>Tracheophyta</taxon>
        <taxon>Spermatophyta</taxon>
        <taxon>Magnoliopsida</taxon>
        <taxon>eudicotyledons</taxon>
        <taxon>Gunneridae</taxon>
        <taxon>Pentapetalae</taxon>
        <taxon>asterids</taxon>
        <taxon>Cornales</taxon>
        <taxon>Nyssaceae</taxon>
        <taxon>Nyssa</taxon>
    </lineage>
</organism>
<name>A0A5J5AIV3_9ASTE</name>
<accession>A0A5J5AIV3</accession>
<keyword evidence="2" id="KW-1185">Reference proteome</keyword>
<protein>
    <submittedName>
        <fullName evidence="1">Uncharacterized protein</fullName>
    </submittedName>
</protein>
<proteinExistence type="predicted"/>
<dbReference type="EMBL" id="CM018043">
    <property type="protein sequence ID" value="KAA8530975.1"/>
    <property type="molecule type" value="Genomic_DNA"/>
</dbReference>
<evidence type="ECO:0000313" key="2">
    <source>
        <dbReference type="Proteomes" id="UP000325577"/>
    </source>
</evidence>
<dbReference type="Proteomes" id="UP000325577">
    <property type="component" value="Linkage Group LG2"/>
</dbReference>
<gene>
    <name evidence="1" type="ORF">F0562_005659</name>
</gene>